<gene>
    <name evidence="1" type="ORF">DFP72DRAFT_830835</name>
</gene>
<dbReference type="AlphaFoldDB" id="A0A8H6LVG5"/>
<protein>
    <recommendedName>
        <fullName evidence="3">Reverse transcriptase zinc-binding domain-containing protein</fullName>
    </recommendedName>
</protein>
<sequence>GAKLSVLSQSELYKGIREHRPRAHRIRTERAMARALLAIEAMNGVSPHPSKLWANLKKRKHGTFTQKWCAFNWKALHDAHKIGEFWKHTPVRDRYMPCTACNEPVESLEHIVFECRMTNQETVWTLTKDLWRRTGMDFPETNIGTVLGISEIEIKRADGSTNRGLTRLFRILVSEAVYLIWLLRCEWRISREANPMRVHPATEVAARWRAIINRRLKMDWNLTNQAIFKKRALRKSLVEQTWNRLKLHETGITANLCEGVLVGSGIADRLPGRNR</sequence>
<evidence type="ECO:0000313" key="2">
    <source>
        <dbReference type="Proteomes" id="UP000521943"/>
    </source>
</evidence>
<proteinExistence type="predicted"/>
<dbReference type="EMBL" id="JACGCI010000190">
    <property type="protein sequence ID" value="KAF6742277.1"/>
    <property type="molecule type" value="Genomic_DNA"/>
</dbReference>
<evidence type="ECO:0000313" key="1">
    <source>
        <dbReference type="EMBL" id="KAF6742277.1"/>
    </source>
</evidence>
<accession>A0A8H6LVG5</accession>
<reference evidence="1 2" key="1">
    <citation type="submission" date="2020-07" db="EMBL/GenBank/DDBJ databases">
        <title>Comparative genomics of pyrophilous fungi reveals a link between fire events and developmental genes.</title>
        <authorList>
            <consortium name="DOE Joint Genome Institute"/>
            <person name="Steindorff A.S."/>
            <person name="Carver A."/>
            <person name="Calhoun S."/>
            <person name="Stillman K."/>
            <person name="Liu H."/>
            <person name="Lipzen A."/>
            <person name="Pangilinan J."/>
            <person name="Labutti K."/>
            <person name="Bruns T.D."/>
            <person name="Grigoriev I.V."/>
        </authorList>
    </citation>
    <scope>NUCLEOTIDE SEQUENCE [LARGE SCALE GENOMIC DNA]</scope>
    <source>
        <strain evidence="1 2">CBS 144469</strain>
    </source>
</reference>
<organism evidence="1 2">
    <name type="scientific">Ephemerocybe angulata</name>
    <dbReference type="NCBI Taxonomy" id="980116"/>
    <lineage>
        <taxon>Eukaryota</taxon>
        <taxon>Fungi</taxon>
        <taxon>Dikarya</taxon>
        <taxon>Basidiomycota</taxon>
        <taxon>Agaricomycotina</taxon>
        <taxon>Agaricomycetes</taxon>
        <taxon>Agaricomycetidae</taxon>
        <taxon>Agaricales</taxon>
        <taxon>Agaricineae</taxon>
        <taxon>Psathyrellaceae</taxon>
        <taxon>Ephemerocybe</taxon>
    </lineage>
</organism>
<name>A0A8H6LVG5_9AGAR</name>
<keyword evidence="2" id="KW-1185">Reference proteome</keyword>
<evidence type="ECO:0008006" key="3">
    <source>
        <dbReference type="Google" id="ProtNLM"/>
    </source>
</evidence>
<dbReference type="OrthoDB" id="3056478at2759"/>
<comment type="caution">
    <text evidence="1">The sequence shown here is derived from an EMBL/GenBank/DDBJ whole genome shotgun (WGS) entry which is preliminary data.</text>
</comment>
<dbReference type="Proteomes" id="UP000521943">
    <property type="component" value="Unassembled WGS sequence"/>
</dbReference>
<feature type="non-terminal residue" evidence="1">
    <location>
        <position position="1"/>
    </location>
</feature>